<feature type="domain" description="Thioredoxin" evidence="3">
    <location>
        <begin position="1"/>
        <end position="93"/>
    </location>
</feature>
<evidence type="ECO:0000313" key="5">
    <source>
        <dbReference type="Proteomes" id="UP001519292"/>
    </source>
</evidence>
<proteinExistence type="inferred from homology"/>
<dbReference type="PANTHER" id="PTHR45663:SF11">
    <property type="entry name" value="GEO12009P1"/>
    <property type="match status" value="1"/>
</dbReference>
<dbReference type="Gene3D" id="3.40.30.10">
    <property type="entry name" value="Glutaredoxin"/>
    <property type="match status" value="1"/>
</dbReference>
<protein>
    <submittedName>
        <fullName evidence="4">Thioredoxin 1</fullName>
    </submittedName>
</protein>
<dbReference type="SUPFAM" id="SSF52833">
    <property type="entry name" value="Thioredoxin-like"/>
    <property type="match status" value="1"/>
</dbReference>
<evidence type="ECO:0000259" key="3">
    <source>
        <dbReference type="PROSITE" id="PS51352"/>
    </source>
</evidence>
<dbReference type="PROSITE" id="PS51352">
    <property type="entry name" value="THIOREDOXIN_2"/>
    <property type="match status" value="1"/>
</dbReference>
<reference evidence="4 5" key="1">
    <citation type="submission" date="2021-03" db="EMBL/GenBank/DDBJ databases">
        <title>Genomic Encyclopedia of Type Strains, Phase IV (KMG-IV): sequencing the most valuable type-strain genomes for metagenomic binning, comparative biology and taxonomic classification.</title>
        <authorList>
            <person name="Goeker M."/>
        </authorList>
    </citation>
    <scope>NUCLEOTIDE SEQUENCE [LARGE SCALE GENOMIC DNA]</scope>
    <source>
        <strain evidence="4 5">DSM 101872</strain>
    </source>
</reference>
<organism evidence="4 5">
    <name type="scientific">Lactobacillus colini</name>
    <dbReference type="NCBI Taxonomy" id="1819254"/>
    <lineage>
        <taxon>Bacteria</taxon>
        <taxon>Bacillati</taxon>
        <taxon>Bacillota</taxon>
        <taxon>Bacilli</taxon>
        <taxon>Lactobacillales</taxon>
        <taxon>Lactobacillaceae</taxon>
        <taxon>Lactobacillus</taxon>
    </lineage>
</organism>
<accession>A0ABS4MG96</accession>
<dbReference type="Proteomes" id="UP001519292">
    <property type="component" value="Unassembled WGS sequence"/>
</dbReference>
<dbReference type="InterPro" id="IPR036249">
    <property type="entry name" value="Thioredoxin-like_sf"/>
</dbReference>
<keyword evidence="5" id="KW-1185">Reference proteome</keyword>
<dbReference type="EMBL" id="JAGGLU010000013">
    <property type="protein sequence ID" value="MBP2058717.1"/>
    <property type="molecule type" value="Genomic_DNA"/>
</dbReference>
<dbReference type="Pfam" id="PF00085">
    <property type="entry name" value="Thioredoxin"/>
    <property type="match status" value="1"/>
</dbReference>
<comment type="similarity">
    <text evidence="1">Belongs to the thioredoxin family.</text>
</comment>
<dbReference type="PANTHER" id="PTHR45663">
    <property type="entry name" value="GEO12009P1"/>
    <property type="match status" value="1"/>
</dbReference>
<name>A0ABS4MG96_9LACO</name>
<sequence>MDNKLEDNAILVFHDKWCAQCYTEKRVLNEFIKNNPDKNLVINVDAEERPDLFEKYQVKHTPTMIFIKDGKVVEEFRKYLDLEQFSQAVRYYY</sequence>
<evidence type="ECO:0000256" key="2">
    <source>
        <dbReference type="ARBA" id="ARBA00023284"/>
    </source>
</evidence>
<dbReference type="CDD" id="cd02947">
    <property type="entry name" value="TRX_family"/>
    <property type="match status" value="1"/>
</dbReference>
<keyword evidence="2" id="KW-0676">Redox-active center</keyword>
<gene>
    <name evidence="4" type="ORF">J2Z60_001906</name>
</gene>
<evidence type="ECO:0000256" key="1">
    <source>
        <dbReference type="ARBA" id="ARBA00008987"/>
    </source>
</evidence>
<dbReference type="InterPro" id="IPR013766">
    <property type="entry name" value="Thioredoxin_domain"/>
</dbReference>
<dbReference type="RefSeq" id="WP_209687439.1">
    <property type="nucleotide sequence ID" value="NZ_JAGGLU010000013.1"/>
</dbReference>
<comment type="caution">
    <text evidence="4">The sequence shown here is derived from an EMBL/GenBank/DDBJ whole genome shotgun (WGS) entry which is preliminary data.</text>
</comment>
<evidence type="ECO:0000313" key="4">
    <source>
        <dbReference type="EMBL" id="MBP2058717.1"/>
    </source>
</evidence>